<proteinExistence type="predicted"/>
<feature type="domain" description="Acyl-CoA thioesterase-like N-terminal HotDog" evidence="2">
    <location>
        <begin position="26"/>
        <end position="107"/>
    </location>
</feature>
<dbReference type="AlphaFoldDB" id="A0A6J6SUY3"/>
<name>A0A6J6SUY3_9ZZZZ</name>
<dbReference type="Gene3D" id="2.40.160.210">
    <property type="entry name" value="Acyl-CoA thioesterase, double hotdog domain"/>
    <property type="match status" value="1"/>
</dbReference>
<evidence type="ECO:0000313" key="3">
    <source>
        <dbReference type="EMBL" id="CAB4738543.1"/>
    </source>
</evidence>
<gene>
    <name evidence="3" type="ORF">UFOPK2761_01087</name>
</gene>
<dbReference type="InterPro" id="IPR029069">
    <property type="entry name" value="HotDog_dom_sf"/>
</dbReference>
<dbReference type="SUPFAM" id="SSF54637">
    <property type="entry name" value="Thioesterase/thiol ester dehydrase-isomerase"/>
    <property type="match status" value="1"/>
</dbReference>
<accession>A0A6J6SUY3</accession>
<sequence length="283" mass="30716">MDLAFFRPLPDHAQQDAVEPLHLAMSSWSEDQAHGVAVAGLLGRAAESVARRRRPELVPTRVTVDLFAPTRMQPAWTTAEVVRESRRLMLVDVTLHQESGPTARASTLWLRPSEDAPGDTWSNPDRPEPPPLNVAPVTDQPHVPFIHSDAGWSQDFRQHQDGSRKTYWNTAPAIVLGEPVTPFQAVAASADGTSLASNWGSAGVQHINADVTLTLARLPIGVTVGLRALDRVEVDGVAVSSCTVFDRHGPLGTTVVTSMANTRRGIDMGGRRWEDDPRSEPGV</sequence>
<protein>
    <submittedName>
        <fullName evidence="3">Unannotated protein</fullName>
    </submittedName>
</protein>
<dbReference type="EMBL" id="CAEZYQ010000007">
    <property type="protein sequence ID" value="CAB4738543.1"/>
    <property type="molecule type" value="Genomic_DNA"/>
</dbReference>
<dbReference type="InterPro" id="IPR042171">
    <property type="entry name" value="Acyl-CoA_hotdog"/>
</dbReference>
<reference evidence="3" key="1">
    <citation type="submission" date="2020-05" db="EMBL/GenBank/DDBJ databases">
        <authorList>
            <person name="Chiriac C."/>
            <person name="Salcher M."/>
            <person name="Ghai R."/>
            <person name="Kavagutti S V."/>
        </authorList>
    </citation>
    <scope>NUCLEOTIDE SEQUENCE</scope>
</reference>
<organism evidence="3">
    <name type="scientific">freshwater metagenome</name>
    <dbReference type="NCBI Taxonomy" id="449393"/>
    <lineage>
        <taxon>unclassified sequences</taxon>
        <taxon>metagenomes</taxon>
        <taxon>ecological metagenomes</taxon>
    </lineage>
</organism>
<evidence type="ECO:0000259" key="2">
    <source>
        <dbReference type="Pfam" id="PF13622"/>
    </source>
</evidence>
<feature type="region of interest" description="Disordered" evidence="1">
    <location>
        <begin position="108"/>
        <end position="131"/>
    </location>
</feature>
<evidence type="ECO:0000256" key="1">
    <source>
        <dbReference type="SAM" id="MobiDB-lite"/>
    </source>
</evidence>
<dbReference type="InterPro" id="IPR049449">
    <property type="entry name" value="TesB_ACOT8-like_N"/>
</dbReference>
<dbReference type="Pfam" id="PF13622">
    <property type="entry name" value="4HBT_3"/>
    <property type="match status" value="1"/>
</dbReference>